<keyword evidence="13 15" id="KW-0407">Ion channel</keyword>
<dbReference type="GO" id="GO:1990246">
    <property type="term" value="C:uniplex complex"/>
    <property type="evidence" value="ECO:0007669"/>
    <property type="project" value="TreeGrafter"/>
</dbReference>
<keyword evidence="8 15" id="KW-0106">Calcium</keyword>
<dbReference type="EMBL" id="UZAM01013077">
    <property type="protein sequence ID" value="VDP25283.1"/>
    <property type="molecule type" value="Genomic_DNA"/>
</dbReference>
<protein>
    <recommendedName>
        <fullName evidence="15">Calcium uniporter protein</fullName>
    </recommendedName>
</protein>
<comment type="subcellular location">
    <subcellularLocation>
        <location evidence="1 15">Mitochondrion inner membrane</location>
        <topology evidence="1 15">Multi-pass membrane protein</topology>
    </subcellularLocation>
</comment>
<evidence type="ECO:0000256" key="13">
    <source>
        <dbReference type="ARBA" id="ARBA00023303"/>
    </source>
</evidence>
<dbReference type="Proteomes" id="UP000270296">
    <property type="component" value="Unassembled WGS sequence"/>
</dbReference>
<comment type="function">
    <text evidence="15">Mitochondrial inner membrane calcium uniporter that mediates calcium uptake into mitochondria. Mitochondrial calcium homeostasis plays key roles in cellular physiology and regulates cell bioenergetics, cytoplasmic calcium signals and activation of cell death pathways.</text>
</comment>
<evidence type="ECO:0000256" key="9">
    <source>
        <dbReference type="ARBA" id="ARBA00022989"/>
    </source>
</evidence>
<comment type="domain">
    <text evidence="15">The selectivity filter, in which calcium ions are arranged in single file, is composed of two acidic rings separated by one helical turn along the central axis of the channel pore.</text>
</comment>
<dbReference type="OrthoDB" id="5856169at2759"/>
<evidence type="ECO:0000313" key="18">
    <source>
        <dbReference type="Proteomes" id="UP000270296"/>
    </source>
</evidence>
<keyword evidence="10 15" id="KW-0406">Ion transport</keyword>
<evidence type="ECO:0000256" key="4">
    <source>
        <dbReference type="ARBA" id="ARBA00022568"/>
    </source>
</evidence>
<evidence type="ECO:0000256" key="14">
    <source>
        <dbReference type="ARBA" id="ARBA00036634"/>
    </source>
</evidence>
<sequence length="161" mass="18295">MAPDHVAASVSSKASYETAFGDNHLKRSSDPSDTTNVQKFFKDGVFLMAQFNTVLKELEPMENEIARLKAMSERRTSRLMWLGLAFMGIQGGIFARLTWWEYSWDVMEPVTYFATYSVAIVSYAYFLITKEARGFSLMHIASFTVLSAIDDFVCNEPKIIM</sequence>
<evidence type="ECO:0000256" key="11">
    <source>
        <dbReference type="ARBA" id="ARBA00023128"/>
    </source>
</evidence>
<dbReference type="GO" id="GO:0015292">
    <property type="term" value="F:uniporter activity"/>
    <property type="evidence" value="ECO:0007669"/>
    <property type="project" value="UniProtKB-UniRule"/>
</dbReference>
<evidence type="ECO:0000256" key="7">
    <source>
        <dbReference type="ARBA" id="ARBA00022792"/>
    </source>
</evidence>
<keyword evidence="11 15" id="KW-0496">Mitochondrion</keyword>
<name>A0A183J1H2_9BILA</name>
<comment type="similarity">
    <text evidence="2 15">Belongs to the MCU (TC 1.A.77) family.</text>
</comment>
<keyword evidence="6 15" id="KW-0812">Transmembrane</keyword>
<dbReference type="WBParaSite" id="SBAD_0001006901-mRNA-1">
    <property type="protein sequence ID" value="SBAD_0001006901-mRNA-1"/>
    <property type="gene ID" value="SBAD_0001006901"/>
</dbReference>
<feature type="domain" description="Calcium uniporter protein C-terminal" evidence="16">
    <location>
        <begin position="45"/>
        <end position="136"/>
    </location>
</feature>
<keyword evidence="12 15" id="KW-0472">Membrane</keyword>
<keyword evidence="7 15" id="KW-0999">Mitochondrion inner membrane</keyword>
<dbReference type="InterPro" id="IPR006769">
    <property type="entry name" value="MCU_C"/>
</dbReference>
<dbReference type="PANTHER" id="PTHR13462:SF10">
    <property type="entry name" value="CALCIUM UNIPORTER PROTEIN, MITOCHONDRIAL"/>
    <property type="match status" value="1"/>
</dbReference>
<proteinExistence type="inferred from homology"/>
<evidence type="ECO:0000256" key="1">
    <source>
        <dbReference type="ARBA" id="ARBA00004448"/>
    </source>
</evidence>
<evidence type="ECO:0000256" key="2">
    <source>
        <dbReference type="ARBA" id="ARBA00005653"/>
    </source>
</evidence>
<feature type="transmembrane region" description="Helical" evidence="15">
    <location>
        <begin position="110"/>
        <end position="128"/>
    </location>
</feature>
<evidence type="ECO:0000256" key="12">
    <source>
        <dbReference type="ARBA" id="ARBA00023136"/>
    </source>
</evidence>
<dbReference type="GO" id="GO:0005262">
    <property type="term" value="F:calcium channel activity"/>
    <property type="evidence" value="ECO:0007669"/>
    <property type="project" value="UniProtKB-UniRule"/>
</dbReference>
<evidence type="ECO:0000256" key="5">
    <source>
        <dbReference type="ARBA" id="ARBA00022673"/>
    </source>
</evidence>
<dbReference type="GO" id="GO:0036444">
    <property type="term" value="P:calcium import into the mitochondrion"/>
    <property type="evidence" value="ECO:0007669"/>
    <property type="project" value="TreeGrafter"/>
</dbReference>
<evidence type="ECO:0000256" key="15">
    <source>
        <dbReference type="RuleBase" id="RU367035"/>
    </source>
</evidence>
<keyword evidence="3 15" id="KW-0813">Transport</keyword>
<comment type="catalytic activity">
    <reaction evidence="14">
        <text>Ca(2+)(in) = Ca(2+)(out)</text>
        <dbReference type="Rhea" id="RHEA:29671"/>
        <dbReference type="ChEBI" id="CHEBI:29108"/>
    </reaction>
</comment>
<keyword evidence="4 15" id="KW-0109">Calcium transport</keyword>
<dbReference type="InterPro" id="IPR039055">
    <property type="entry name" value="MCU_fam"/>
</dbReference>
<keyword evidence="18" id="KW-1185">Reference proteome</keyword>
<dbReference type="Pfam" id="PF04678">
    <property type="entry name" value="MCU"/>
    <property type="match status" value="1"/>
</dbReference>
<keyword evidence="9 15" id="KW-1133">Transmembrane helix</keyword>
<dbReference type="PANTHER" id="PTHR13462">
    <property type="entry name" value="CALCIUM UNIPORTER PROTEIN, MITOCHONDRIAL"/>
    <property type="match status" value="1"/>
</dbReference>
<evidence type="ECO:0000259" key="16">
    <source>
        <dbReference type="Pfam" id="PF04678"/>
    </source>
</evidence>
<gene>
    <name evidence="17" type="ORF">SBAD_LOCUS9720</name>
</gene>
<dbReference type="GO" id="GO:0051560">
    <property type="term" value="P:mitochondrial calcium ion homeostasis"/>
    <property type="evidence" value="ECO:0007669"/>
    <property type="project" value="UniProtKB-UniRule"/>
</dbReference>
<keyword evidence="5 15" id="KW-0107">Calcium channel</keyword>
<evidence type="ECO:0000313" key="19">
    <source>
        <dbReference type="WBParaSite" id="SBAD_0001006901-mRNA-1"/>
    </source>
</evidence>
<reference evidence="17 18" key="2">
    <citation type="submission" date="2018-11" db="EMBL/GenBank/DDBJ databases">
        <authorList>
            <consortium name="Pathogen Informatics"/>
        </authorList>
    </citation>
    <scope>NUCLEOTIDE SEQUENCE [LARGE SCALE GENOMIC DNA]</scope>
</reference>
<evidence type="ECO:0000256" key="10">
    <source>
        <dbReference type="ARBA" id="ARBA00023065"/>
    </source>
</evidence>
<evidence type="ECO:0000256" key="6">
    <source>
        <dbReference type="ARBA" id="ARBA00022692"/>
    </source>
</evidence>
<reference evidence="19" key="1">
    <citation type="submission" date="2016-06" db="UniProtKB">
        <authorList>
            <consortium name="WormBaseParasite"/>
        </authorList>
    </citation>
    <scope>IDENTIFICATION</scope>
</reference>
<evidence type="ECO:0000256" key="3">
    <source>
        <dbReference type="ARBA" id="ARBA00022448"/>
    </source>
</evidence>
<evidence type="ECO:0000313" key="17">
    <source>
        <dbReference type="EMBL" id="VDP25283.1"/>
    </source>
</evidence>
<accession>A0A183J1H2</accession>
<evidence type="ECO:0000256" key="8">
    <source>
        <dbReference type="ARBA" id="ARBA00022837"/>
    </source>
</evidence>
<feature type="transmembrane region" description="Helical" evidence="15">
    <location>
        <begin position="79"/>
        <end position="98"/>
    </location>
</feature>
<organism evidence="19">
    <name type="scientific">Soboliphyme baturini</name>
    <dbReference type="NCBI Taxonomy" id="241478"/>
    <lineage>
        <taxon>Eukaryota</taxon>
        <taxon>Metazoa</taxon>
        <taxon>Ecdysozoa</taxon>
        <taxon>Nematoda</taxon>
        <taxon>Enoplea</taxon>
        <taxon>Dorylaimia</taxon>
        <taxon>Dioctophymatida</taxon>
        <taxon>Dioctophymatoidea</taxon>
        <taxon>Soboliphymatidae</taxon>
        <taxon>Soboliphyme</taxon>
    </lineage>
</organism>
<dbReference type="AlphaFoldDB" id="A0A183J1H2"/>